<dbReference type="PROSITE" id="PS51133">
    <property type="entry name" value="ZF_TFIIS_2"/>
    <property type="match status" value="1"/>
</dbReference>
<keyword evidence="6" id="KW-0805">Transcription regulation</keyword>
<evidence type="ECO:0000256" key="10">
    <source>
        <dbReference type="RuleBase" id="RU003474"/>
    </source>
</evidence>
<dbReference type="InterPro" id="IPR001529">
    <property type="entry name" value="Zn_ribbon_RPB9"/>
</dbReference>
<sequence>MAAQFCPSCANLLVIDVGVGRSGGVAFRCRTCPYVYKVEEKLADKQVLPRRRVDDILGGEEAWKDVDTTEEQCPRCGHHKAYVKQLQTRSADEPMTNFFRCTKCSHNWKDQ</sequence>
<dbReference type="Pfam" id="PF01096">
    <property type="entry name" value="Zn_ribbon_TFIIS"/>
    <property type="match status" value="1"/>
</dbReference>
<keyword evidence="8 10" id="KW-0804">Transcription</keyword>
<protein>
    <recommendedName>
        <fullName evidence="8">DNA-directed RNA polymerase subunit</fullName>
    </recommendedName>
</protein>
<keyword evidence="2 8" id="KW-0240">DNA-directed RNA polymerase</keyword>
<dbReference type="InterPro" id="IPR012164">
    <property type="entry name" value="Rpa12/Rpb9/Rpc10/TFS"/>
</dbReference>
<dbReference type="SMART" id="SM00661">
    <property type="entry name" value="RPOL9"/>
    <property type="match status" value="1"/>
</dbReference>
<keyword evidence="13" id="KW-1185">Reference proteome</keyword>
<evidence type="ECO:0000313" key="13">
    <source>
        <dbReference type="Proteomes" id="UP001189429"/>
    </source>
</evidence>
<evidence type="ECO:0000256" key="4">
    <source>
        <dbReference type="ARBA" id="ARBA00022771"/>
    </source>
</evidence>
<evidence type="ECO:0000256" key="5">
    <source>
        <dbReference type="ARBA" id="ARBA00022833"/>
    </source>
</evidence>
<dbReference type="Proteomes" id="UP001189429">
    <property type="component" value="Unassembled WGS sequence"/>
</dbReference>
<dbReference type="SMART" id="SM00440">
    <property type="entry name" value="ZnF_C2C2"/>
    <property type="match status" value="1"/>
</dbReference>
<comment type="function">
    <text evidence="8">DNA-dependent RNA polymerase catalyzes the transcription of DNA into RNA using the four ribonucleoside triphosphates as substrates.</text>
</comment>
<evidence type="ECO:0000259" key="11">
    <source>
        <dbReference type="PROSITE" id="PS51133"/>
    </source>
</evidence>
<dbReference type="InterPro" id="IPR006288">
    <property type="entry name" value="TFS"/>
</dbReference>
<keyword evidence="4 9" id="KW-0863">Zinc-finger</keyword>
<dbReference type="NCBIfam" id="TIGR01384">
    <property type="entry name" value="TFS_arch"/>
    <property type="match status" value="1"/>
</dbReference>
<keyword evidence="7 8" id="KW-0539">Nucleus</keyword>
<keyword evidence="3 10" id="KW-0479">Metal-binding</keyword>
<dbReference type="InterPro" id="IPR001222">
    <property type="entry name" value="Znf_TFIIS"/>
</dbReference>
<dbReference type="PROSITE" id="PS00466">
    <property type="entry name" value="ZF_TFIIS_1"/>
    <property type="match status" value="1"/>
</dbReference>
<dbReference type="PANTHER" id="PTHR11239:SF12">
    <property type="entry name" value="DNA-DIRECTED RNA POLYMERASE III SUBUNIT RPC10"/>
    <property type="match status" value="1"/>
</dbReference>
<dbReference type="PANTHER" id="PTHR11239">
    <property type="entry name" value="DNA-DIRECTED RNA POLYMERASE"/>
    <property type="match status" value="1"/>
</dbReference>
<comment type="caution">
    <text evidence="12">The sequence shown here is derived from an EMBL/GenBank/DDBJ whole genome shotgun (WGS) entry which is preliminary data.</text>
</comment>
<organism evidence="12 13">
    <name type="scientific">Prorocentrum cordatum</name>
    <dbReference type="NCBI Taxonomy" id="2364126"/>
    <lineage>
        <taxon>Eukaryota</taxon>
        <taxon>Sar</taxon>
        <taxon>Alveolata</taxon>
        <taxon>Dinophyceae</taxon>
        <taxon>Prorocentrales</taxon>
        <taxon>Prorocentraceae</taxon>
        <taxon>Prorocentrum</taxon>
    </lineage>
</organism>
<dbReference type="PIRSF" id="PIRSF005586">
    <property type="entry name" value="RNApol_RpoM"/>
    <property type="match status" value="1"/>
</dbReference>
<dbReference type="Gene3D" id="2.20.25.10">
    <property type="match status" value="1"/>
</dbReference>
<evidence type="ECO:0000256" key="3">
    <source>
        <dbReference type="ARBA" id="ARBA00022723"/>
    </source>
</evidence>
<dbReference type="SUPFAM" id="SSF57783">
    <property type="entry name" value="Zinc beta-ribbon"/>
    <property type="match status" value="1"/>
</dbReference>
<evidence type="ECO:0000313" key="12">
    <source>
        <dbReference type="EMBL" id="CAK0866845.1"/>
    </source>
</evidence>
<keyword evidence="5" id="KW-0862">Zinc</keyword>
<evidence type="ECO:0000256" key="8">
    <source>
        <dbReference type="PIRNR" id="PIRNR005586"/>
    </source>
</evidence>
<evidence type="ECO:0000256" key="9">
    <source>
        <dbReference type="PROSITE-ProRule" id="PRU00472"/>
    </source>
</evidence>
<comment type="similarity">
    <text evidence="8 10">Belongs to the archaeal rpoM/eukaryotic RPA12/RPB9/RPC11 RNA polymerase family.</text>
</comment>
<accession>A0ABN9V4W7</accession>
<reference evidence="12" key="1">
    <citation type="submission" date="2023-10" db="EMBL/GenBank/DDBJ databases">
        <authorList>
            <person name="Chen Y."/>
            <person name="Shah S."/>
            <person name="Dougan E. K."/>
            <person name="Thang M."/>
            <person name="Chan C."/>
        </authorList>
    </citation>
    <scope>NUCLEOTIDE SEQUENCE [LARGE SCALE GENOMIC DNA]</scope>
</reference>
<dbReference type="InterPro" id="IPR034014">
    <property type="entry name" value="Zn_ribbon_RPC11_C"/>
</dbReference>
<name>A0ABN9V4W7_9DINO</name>
<evidence type="ECO:0000256" key="1">
    <source>
        <dbReference type="ARBA" id="ARBA00004123"/>
    </source>
</evidence>
<dbReference type="Pfam" id="PF02150">
    <property type="entry name" value="Zn_ribbon_RPB9"/>
    <property type="match status" value="1"/>
</dbReference>
<comment type="subcellular location">
    <subcellularLocation>
        <location evidence="1 8">Nucleus</location>
    </subcellularLocation>
</comment>
<dbReference type="EMBL" id="CAUYUJ010016582">
    <property type="protein sequence ID" value="CAK0866845.1"/>
    <property type="molecule type" value="Genomic_DNA"/>
</dbReference>
<evidence type="ECO:0000256" key="7">
    <source>
        <dbReference type="ARBA" id="ARBA00023242"/>
    </source>
</evidence>
<dbReference type="CDD" id="cd10509">
    <property type="entry name" value="Zn-ribbon_RPC11"/>
    <property type="match status" value="1"/>
</dbReference>
<evidence type="ECO:0000256" key="6">
    <source>
        <dbReference type="ARBA" id="ARBA00023015"/>
    </source>
</evidence>
<proteinExistence type="inferred from homology"/>
<evidence type="ECO:0000256" key="2">
    <source>
        <dbReference type="ARBA" id="ARBA00022478"/>
    </source>
</evidence>
<feature type="domain" description="TFIIS-type" evidence="11">
    <location>
        <begin position="69"/>
        <end position="109"/>
    </location>
</feature>
<gene>
    <name evidence="12" type="ORF">PCOR1329_LOCUS53933</name>
</gene>